<dbReference type="EMBL" id="CAMAPE010000038">
    <property type="protein sequence ID" value="CAH9101339.1"/>
    <property type="molecule type" value="Genomic_DNA"/>
</dbReference>
<dbReference type="SUPFAM" id="SSF140869">
    <property type="entry name" value="GUN4-like"/>
    <property type="match status" value="1"/>
</dbReference>
<reference evidence="2" key="1">
    <citation type="submission" date="2022-07" db="EMBL/GenBank/DDBJ databases">
        <authorList>
            <person name="Macas J."/>
            <person name="Novak P."/>
            <person name="Neumann P."/>
        </authorList>
    </citation>
    <scope>NUCLEOTIDE SEQUENCE</scope>
</reference>
<dbReference type="Proteomes" id="UP001152484">
    <property type="component" value="Unassembled WGS sequence"/>
</dbReference>
<dbReference type="PANTHER" id="PTHR34800:SF1">
    <property type="entry name" value="TETRAPYRROLE-BINDING PROTEIN, CHLOROPLASTIC"/>
    <property type="match status" value="1"/>
</dbReference>
<dbReference type="OrthoDB" id="4835at2759"/>
<sequence length="260" mass="29316">MATNPLKSINHHHHCHPFTLRRHPLSDSSSFLKPTTRTAGAVSSAALPRGIFNFNLSPATPTTTVTPPSPPPQTSVSYDLLERHLAAQNFRQADEETRRLLIALAGDAAQERGYVFFSEVQFIPDSDLRQIDSLWRKHSNGRFGYSVQKKIWKKVNGDFTDLFKKIGWMKKLETEIEQYNYRAFPDEFNWELGDEVPEGHLPLTNALRGVQLLSYILKHPAFEEEEEEGNNLSSVNSAASEGGIGLGLKKISTFKPDYSF</sequence>
<evidence type="ECO:0000259" key="1">
    <source>
        <dbReference type="Pfam" id="PF05419"/>
    </source>
</evidence>
<dbReference type="CDD" id="cd16383">
    <property type="entry name" value="GUN4"/>
    <property type="match status" value="1"/>
</dbReference>
<organism evidence="2 3">
    <name type="scientific">Cuscuta europaea</name>
    <name type="common">European dodder</name>
    <dbReference type="NCBI Taxonomy" id="41803"/>
    <lineage>
        <taxon>Eukaryota</taxon>
        <taxon>Viridiplantae</taxon>
        <taxon>Streptophyta</taxon>
        <taxon>Embryophyta</taxon>
        <taxon>Tracheophyta</taxon>
        <taxon>Spermatophyta</taxon>
        <taxon>Magnoliopsida</taxon>
        <taxon>eudicotyledons</taxon>
        <taxon>Gunneridae</taxon>
        <taxon>Pentapetalae</taxon>
        <taxon>asterids</taxon>
        <taxon>lamiids</taxon>
        <taxon>Solanales</taxon>
        <taxon>Convolvulaceae</taxon>
        <taxon>Cuscuteae</taxon>
        <taxon>Cuscuta</taxon>
        <taxon>Cuscuta subgen. Cuscuta</taxon>
    </lineage>
</organism>
<dbReference type="PANTHER" id="PTHR34800">
    <property type="entry name" value="TETRAPYRROLE-BINDING PROTEIN, CHLOROPLASTIC"/>
    <property type="match status" value="1"/>
</dbReference>
<dbReference type="InterPro" id="IPR037215">
    <property type="entry name" value="GUN4-like_sf"/>
</dbReference>
<accession>A0A9P0ZFV4</accession>
<proteinExistence type="predicted"/>
<name>A0A9P0ZFV4_CUSEU</name>
<evidence type="ECO:0000313" key="2">
    <source>
        <dbReference type="EMBL" id="CAH9101339.1"/>
    </source>
</evidence>
<dbReference type="AlphaFoldDB" id="A0A9P0ZFV4"/>
<dbReference type="FunFam" id="1.10.10.1770:FF:000001">
    <property type="entry name" value="Tetrapyrrole-binding protein, chloroplastic"/>
    <property type="match status" value="1"/>
</dbReference>
<comment type="caution">
    <text evidence="2">The sequence shown here is derived from an EMBL/GenBank/DDBJ whole genome shotgun (WGS) entry which is preliminary data.</text>
</comment>
<evidence type="ECO:0000313" key="3">
    <source>
        <dbReference type="Proteomes" id="UP001152484"/>
    </source>
</evidence>
<dbReference type="GO" id="GO:0010019">
    <property type="term" value="P:chloroplast-nucleus signaling pathway"/>
    <property type="evidence" value="ECO:0007669"/>
    <property type="project" value="TreeGrafter"/>
</dbReference>
<keyword evidence="3" id="KW-1185">Reference proteome</keyword>
<dbReference type="Gene3D" id="1.25.40.620">
    <property type="match status" value="1"/>
</dbReference>
<dbReference type="Pfam" id="PF05419">
    <property type="entry name" value="GUN4"/>
    <property type="match status" value="1"/>
</dbReference>
<gene>
    <name evidence="2" type="ORF">CEURO_LOCUS15329</name>
</gene>
<dbReference type="GO" id="GO:0046906">
    <property type="term" value="F:tetrapyrrole binding"/>
    <property type="evidence" value="ECO:0007669"/>
    <property type="project" value="TreeGrafter"/>
</dbReference>
<feature type="domain" description="GUN4-like" evidence="1">
    <location>
        <begin position="74"/>
        <end position="220"/>
    </location>
</feature>
<protein>
    <recommendedName>
        <fullName evidence="1">GUN4-like domain-containing protein</fullName>
    </recommendedName>
</protein>
<dbReference type="InterPro" id="IPR008629">
    <property type="entry name" value="GUN4-like"/>
</dbReference>
<dbReference type="Gene3D" id="1.10.10.1770">
    <property type="entry name" value="Gun4-like"/>
    <property type="match status" value="1"/>
</dbReference>
<dbReference type="GO" id="GO:0009507">
    <property type="term" value="C:chloroplast"/>
    <property type="evidence" value="ECO:0007669"/>
    <property type="project" value="TreeGrafter"/>
</dbReference>